<feature type="transmembrane region" description="Helical" evidence="1">
    <location>
        <begin position="257"/>
        <end position="276"/>
    </location>
</feature>
<proteinExistence type="predicted"/>
<evidence type="ECO:0000313" key="2">
    <source>
        <dbReference type="EMBL" id="CAB4346979.1"/>
    </source>
</evidence>
<accession>A0A6J6A0H1</accession>
<evidence type="ECO:0000256" key="1">
    <source>
        <dbReference type="SAM" id="Phobius"/>
    </source>
</evidence>
<feature type="transmembrane region" description="Helical" evidence="1">
    <location>
        <begin position="209"/>
        <end position="236"/>
    </location>
</feature>
<dbReference type="AlphaFoldDB" id="A0A6J6A0H1"/>
<feature type="transmembrane region" description="Helical" evidence="1">
    <location>
        <begin position="21"/>
        <end position="40"/>
    </location>
</feature>
<feature type="transmembrane region" description="Helical" evidence="1">
    <location>
        <begin position="90"/>
        <end position="109"/>
    </location>
</feature>
<dbReference type="PANTHER" id="PTHR31970">
    <property type="match status" value="1"/>
</dbReference>
<sequence>MSSAAAARPAAASMLFGRQEIAGAVADVGILIPIAAALIIKNGLSASAVLLPAAILYIVVAFAFRLPIPVQPLKAFGAIAIASGLGANEIAAGSLLMGVIFLSLGAAGLIDWAGRAFPKPLIRGVQLTVGLLFLKIAWGLVWDAPKSFNDASGDPLVLLALALVVLAAAFALRRHLASLLLVLLGLGIALLRSGAQMKLGPSAMPLPQLSGAAFASALVVLVIPQLPLTFANSCLATADAAKSYFGDAAARVRPGRLAMTLGSVNLLAGAVAGMPVCHGAGGLTAHYKFGARSGGAPLVMGGVLLLLALVFGAGMAVLLSAFPLPILAGLLAAAGLLHIGLLHDLEGPWQWALALLIGAVGILLNLAVALAAGLIIYWGLIFARRLRD</sequence>
<feature type="transmembrane region" description="Helical" evidence="1">
    <location>
        <begin position="153"/>
        <end position="172"/>
    </location>
</feature>
<name>A0A6J6A0H1_9ZZZZ</name>
<dbReference type="Pfam" id="PF16983">
    <property type="entry name" value="MFS_MOT1"/>
    <property type="match status" value="2"/>
</dbReference>
<dbReference type="PANTHER" id="PTHR31970:SF9">
    <property type="entry name" value="MOLYBDATE TRANSPORTER 2"/>
    <property type="match status" value="1"/>
</dbReference>
<dbReference type="EMBL" id="CAESAN010000166">
    <property type="protein sequence ID" value="CAB4346979.1"/>
    <property type="molecule type" value="Genomic_DNA"/>
</dbReference>
<feature type="transmembrane region" description="Helical" evidence="1">
    <location>
        <begin position="47"/>
        <end position="70"/>
    </location>
</feature>
<feature type="transmembrane region" description="Helical" evidence="1">
    <location>
        <begin position="296"/>
        <end position="319"/>
    </location>
</feature>
<dbReference type="GO" id="GO:0015098">
    <property type="term" value="F:molybdate ion transmembrane transporter activity"/>
    <property type="evidence" value="ECO:0007669"/>
    <property type="project" value="InterPro"/>
</dbReference>
<keyword evidence="1" id="KW-1133">Transmembrane helix</keyword>
<feature type="transmembrane region" description="Helical" evidence="1">
    <location>
        <begin position="121"/>
        <end position="141"/>
    </location>
</feature>
<organism evidence="2">
    <name type="scientific">freshwater metagenome</name>
    <dbReference type="NCBI Taxonomy" id="449393"/>
    <lineage>
        <taxon>unclassified sequences</taxon>
        <taxon>metagenomes</taxon>
        <taxon>ecological metagenomes</taxon>
    </lineage>
</organism>
<gene>
    <name evidence="2" type="ORF">UFOPK3547_01541</name>
</gene>
<keyword evidence="1" id="KW-0472">Membrane</keyword>
<reference evidence="2" key="1">
    <citation type="submission" date="2020-05" db="EMBL/GenBank/DDBJ databases">
        <authorList>
            <person name="Chiriac C."/>
            <person name="Salcher M."/>
            <person name="Ghai R."/>
            <person name="Kavagutti S V."/>
        </authorList>
    </citation>
    <scope>NUCLEOTIDE SEQUENCE</scope>
</reference>
<feature type="transmembrane region" description="Helical" evidence="1">
    <location>
        <begin position="326"/>
        <end position="343"/>
    </location>
</feature>
<feature type="transmembrane region" description="Helical" evidence="1">
    <location>
        <begin position="349"/>
        <end position="382"/>
    </location>
</feature>
<feature type="transmembrane region" description="Helical" evidence="1">
    <location>
        <begin position="179"/>
        <end position="197"/>
    </location>
</feature>
<dbReference type="InterPro" id="IPR031563">
    <property type="entry name" value="MOT1/MOT2"/>
</dbReference>
<protein>
    <submittedName>
        <fullName evidence="2">Unannotated protein</fullName>
    </submittedName>
</protein>
<keyword evidence="1" id="KW-0812">Transmembrane</keyword>